<dbReference type="PROSITE" id="PS51340">
    <property type="entry name" value="MOSC"/>
    <property type="match status" value="1"/>
</dbReference>
<dbReference type="Pfam" id="PF03473">
    <property type="entry name" value="MOSC"/>
    <property type="match status" value="1"/>
</dbReference>
<dbReference type="PANTHER" id="PTHR30212:SF4">
    <property type="entry name" value="MOSC DOMAIN-CONTAINING PROTEIN"/>
    <property type="match status" value="1"/>
</dbReference>
<dbReference type="GO" id="GO:0030170">
    <property type="term" value="F:pyridoxal phosphate binding"/>
    <property type="evidence" value="ECO:0007669"/>
    <property type="project" value="InterPro"/>
</dbReference>
<sequence length="215" mass="24744">MKYEVKSINIGKSKQIDDGLISAINKFPIAEKVYVSSTIINGDEQADLEHHGGKDQVLCLYCYDYYEHWEQQLNHKVEIPSFGENLTVKGISEDDICIGDIFELGETKLQVSLPRQPCRVLAKKFNNDKFAKMVSDSGYTGFYFRVLKEGYIKPGDTLKLIQRHPEQLSVSDVNKLHYTNQKNIDLLKRAIKVVELKTSLREKFQKRLEEILNSN</sequence>
<dbReference type="RefSeq" id="WP_160644258.1">
    <property type="nucleotide sequence ID" value="NZ_SIJB01000007.1"/>
</dbReference>
<dbReference type="InterPro" id="IPR052353">
    <property type="entry name" value="Benzoxazolinone_Detox_Enz"/>
</dbReference>
<dbReference type="Pfam" id="PF03475">
    <property type="entry name" value="YiiM_3-alpha"/>
    <property type="match status" value="1"/>
</dbReference>
<organism evidence="2 3">
    <name type="scientific">Chengkuizengella marina</name>
    <dbReference type="NCBI Taxonomy" id="2507566"/>
    <lineage>
        <taxon>Bacteria</taxon>
        <taxon>Bacillati</taxon>
        <taxon>Bacillota</taxon>
        <taxon>Bacilli</taxon>
        <taxon>Bacillales</taxon>
        <taxon>Paenibacillaceae</taxon>
        <taxon>Chengkuizengella</taxon>
    </lineage>
</organism>
<dbReference type="PANTHER" id="PTHR30212">
    <property type="entry name" value="PROTEIN YIIM"/>
    <property type="match status" value="1"/>
</dbReference>
<dbReference type="GO" id="GO:0030151">
    <property type="term" value="F:molybdenum ion binding"/>
    <property type="evidence" value="ECO:0007669"/>
    <property type="project" value="InterPro"/>
</dbReference>
<dbReference type="AlphaFoldDB" id="A0A6N9PY95"/>
<dbReference type="GO" id="GO:0003824">
    <property type="term" value="F:catalytic activity"/>
    <property type="evidence" value="ECO:0007669"/>
    <property type="project" value="InterPro"/>
</dbReference>
<protein>
    <submittedName>
        <fullName evidence="2">MOSC domain-containing protein</fullName>
    </submittedName>
</protein>
<evidence type="ECO:0000259" key="1">
    <source>
        <dbReference type="PROSITE" id="PS51340"/>
    </source>
</evidence>
<evidence type="ECO:0000313" key="3">
    <source>
        <dbReference type="Proteomes" id="UP000448943"/>
    </source>
</evidence>
<dbReference type="EMBL" id="SIJB01000007">
    <property type="protein sequence ID" value="NBI27876.1"/>
    <property type="molecule type" value="Genomic_DNA"/>
</dbReference>
<evidence type="ECO:0000313" key="2">
    <source>
        <dbReference type="EMBL" id="NBI27876.1"/>
    </source>
</evidence>
<dbReference type="OrthoDB" id="9786134at2"/>
<comment type="caution">
    <text evidence="2">The sequence shown here is derived from an EMBL/GenBank/DDBJ whole genome shotgun (WGS) entry which is preliminary data.</text>
</comment>
<dbReference type="InterPro" id="IPR011037">
    <property type="entry name" value="Pyrv_Knase-like_insert_dom_sf"/>
</dbReference>
<feature type="domain" description="MOSC" evidence="1">
    <location>
        <begin position="27"/>
        <end position="161"/>
    </location>
</feature>
<accession>A0A6N9PY95</accession>
<dbReference type="Gene3D" id="2.40.33.20">
    <property type="entry name" value="PK beta-barrel domain-like"/>
    <property type="match status" value="1"/>
</dbReference>
<dbReference type="SUPFAM" id="SSF50800">
    <property type="entry name" value="PK beta-barrel domain-like"/>
    <property type="match status" value="1"/>
</dbReference>
<name>A0A6N9PY95_9BACL</name>
<keyword evidence="3" id="KW-1185">Reference proteome</keyword>
<proteinExistence type="predicted"/>
<dbReference type="InterPro" id="IPR005302">
    <property type="entry name" value="MoCF_Sase_C"/>
</dbReference>
<gene>
    <name evidence="2" type="ORF">ERL59_02730</name>
</gene>
<dbReference type="Proteomes" id="UP000448943">
    <property type="component" value="Unassembled WGS sequence"/>
</dbReference>
<reference evidence="2 3" key="1">
    <citation type="submission" date="2019-01" db="EMBL/GenBank/DDBJ databases">
        <title>Chengkuizengella sp. nov., isolated from deep-sea sediment of East Pacific Ocean.</title>
        <authorList>
            <person name="Yang J."/>
            <person name="Lai Q."/>
            <person name="Shao Z."/>
        </authorList>
    </citation>
    <scope>NUCLEOTIDE SEQUENCE [LARGE SCALE GENOMIC DNA]</scope>
    <source>
        <strain evidence="2 3">YPA3-1-1</strain>
    </source>
</reference>
<dbReference type="InterPro" id="IPR005163">
    <property type="entry name" value="Tri_helical_YiiM-like"/>
</dbReference>